<dbReference type="Gene3D" id="3.30.200.20">
    <property type="entry name" value="Phosphorylase Kinase, domain 1"/>
    <property type="match status" value="1"/>
</dbReference>
<dbReference type="InterPro" id="IPR050198">
    <property type="entry name" value="Non-receptor_tyrosine_kinases"/>
</dbReference>
<dbReference type="CDD" id="cd09212">
    <property type="entry name" value="PUB"/>
    <property type="match status" value="1"/>
</dbReference>
<dbReference type="InterPro" id="IPR011009">
    <property type="entry name" value="Kinase-like_dom_sf"/>
</dbReference>
<dbReference type="OrthoDB" id="26722at2759"/>
<evidence type="ECO:0000256" key="2">
    <source>
        <dbReference type="ARBA" id="ARBA00022741"/>
    </source>
</evidence>
<feature type="binding site" evidence="8">
    <location>
        <position position="186"/>
    </location>
    <ligand>
        <name>ATP</name>
        <dbReference type="ChEBI" id="CHEBI:30616"/>
    </ligand>
</feature>
<dbReference type="STRING" id="946362.F2TYJ2"/>
<keyword evidence="3 12" id="KW-0418">Kinase</keyword>
<feature type="compositionally biased region" description="Polar residues" evidence="9">
    <location>
        <begin position="846"/>
        <end position="855"/>
    </location>
</feature>
<dbReference type="PROSITE" id="PS00107">
    <property type="entry name" value="PROTEIN_KINASE_ATP"/>
    <property type="match status" value="1"/>
</dbReference>
<reference evidence="12" key="1">
    <citation type="submission" date="2009-08" db="EMBL/GenBank/DDBJ databases">
        <title>Annotation of Salpingoeca rosetta.</title>
        <authorList>
            <consortium name="The Broad Institute Genome Sequencing Platform"/>
            <person name="Russ C."/>
            <person name="Cuomo C."/>
            <person name="Burger G."/>
            <person name="Gray M.W."/>
            <person name="Holland P.W.H."/>
            <person name="King N."/>
            <person name="Lang F.B.F."/>
            <person name="Roger A.J."/>
            <person name="Ruiz-Trillo I."/>
            <person name="Young S.K."/>
            <person name="Zeng Q."/>
            <person name="Gargeya S."/>
            <person name="Alvarado L."/>
            <person name="Berlin A."/>
            <person name="Chapman S.B."/>
            <person name="Chen Z."/>
            <person name="Freedman E."/>
            <person name="Gellesch M."/>
            <person name="Goldberg J."/>
            <person name="Griggs A."/>
            <person name="Gujja S."/>
            <person name="Heilman E."/>
            <person name="Heiman D."/>
            <person name="Howarth C."/>
            <person name="Mehta T."/>
            <person name="Neiman D."/>
            <person name="Pearson M."/>
            <person name="Roberts A."/>
            <person name="Saif S."/>
            <person name="Shea T."/>
            <person name="Shenoy N."/>
            <person name="Sisk P."/>
            <person name="Stolte C."/>
            <person name="Sykes S."/>
            <person name="White J."/>
            <person name="Yandava C."/>
            <person name="Haas B."/>
            <person name="Nusbaum C."/>
            <person name="Birren B."/>
        </authorList>
    </citation>
    <scope>NUCLEOTIDE SEQUENCE [LARGE SCALE GENOMIC DNA]</scope>
    <source>
        <strain evidence="12">ATCC 50818</strain>
    </source>
</reference>
<dbReference type="Pfam" id="PF13676">
    <property type="entry name" value="TIR_2"/>
    <property type="match status" value="1"/>
</dbReference>
<dbReference type="InterPro" id="IPR008266">
    <property type="entry name" value="Tyr_kinase_AS"/>
</dbReference>
<keyword evidence="5" id="KW-0829">Tyrosine-protein kinase</keyword>
<dbReference type="RefSeq" id="XP_004997624.1">
    <property type="nucleotide sequence ID" value="XM_004997567.1"/>
</dbReference>
<dbReference type="EMBL" id="GL832957">
    <property type="protein sequence ID" value="EGD78666.1"/>
    <property type="molecule type" value="Genomic_DNA"/>
</dbReference>
<dbReference type="Gene3D" id="1.20.58.2190">
    <property type="match status" value="1"/>
</dbReference>
<dbReference type="SUPFAM" id="SSF52200">
    <property type="entry name" value="Toll/Interleukin receptor TIR domain"/>
    <property type="match status" value="1"/>
</dbReference>
<dbReference type="InterPro" id="IPR000719">
    <property type="entry name" value="Prot_kinase_dom"/>
</dbReference>
<evidence type="ECO:0000256" key="5">
    <source>
        <dbReference type="ARBA" id="ARBA00023137"/>
    </source>
</evidence>
<evidence type="ECO:0000256" key="1">
    <source>
        <dbReference type="ARBA" id="ARBA00022679"/>
    </source>
</evidence>
<feature type="compositionally biased region" description="Basic residues" evidence="9">
    <location>
        <begin position="869"/>
        <end position="879"/>
    </location>
</feature>
<feature type="domain" description="Protein kinase" evidence="11">
    <location>
        <begin position="159"/>
        <end position="410"/>
    </location>
</feature>
<dbReference type="PROSITE" id="PS50011">
    <property type="entry name" value="PROTEIN_KINASE_DOM"/>
    <property type="match status" value="1"/>
</dbReference>
<evidence type="ECO:0000256" key="7">
    <source>
        <dbReference type="PROSITE-ProRule" id="PRU00191"/>
    </source>
</evidence>
<gene>
    <name evidence="12" type="ORF">PTSG_01646</name>
</gene>
<dbReference type="InterPro" id="IPR000980">
    <property type="entry name" value="SH2"/>
</dbReference>
<dbReference type="Gene3D" id="3.40.50.10140">
    <property type="entry name" value="Toll/interleukin-1 receptor homology (TIR) domain"/>
    <property type="match status" value="1"/>
</dbReference>
<sequence>MFRRSRKTLERQPAQRSSTGRSIHRDFTHQRSLDSAVIAGPEYLQKWALALLSKVEKPAFLLCSKFLLTVVHNIVQHPEKQLYRRMQTSSTTVKRALETEAAQRLLDFIGLQRQGDAYILDGDLSHDDQQRLEWLEEALISTRKKLFVLEAWELFVQDIQLDHRIGAGSFGDVYIGTHKGQQVAIKTLKANVRPDLRETFFQEADIMKTFKHPNVLGLIGVVMRKKPNVIVMPLMDTNLQDVLRGEEGSLGESLTKAMEVAAGLEYIHHQNILHCDLAARNILVSKAGQLKIADFGLARAADSPDCDVSDRTFPIPVRWSAPEVWQTRILSKKTDIWSYGVVFFEIMTAGAVPYVRWKNAQVKQEVADGYRLPCPAECPEEFHRIMMKTWSEDPNERPSCTDIVLDLVQLKTKMADKLAEKRRLQTLRRQTSEDRPVLSRQTSGDLAQSRARTPRTATGLGPFTFFMQQIREQNEANADDSTAQDDASAHEGTGGGDEALQAAVWYHGRRSTKIIKEVTEPLLRNEGDFMVHETRIPGEYILSVMWRIPLHVKLTKDRRGVIACGDQEFSSISDLVQHYVRTGEPITYGSKRLILRRAIDHDDQIEGEINDADEEDDTGTRRDHHVFISYQVETEGALARDVYDAMQSTESAGSNLICFLDQYDLSQVPGEDPWLGGIRSAILSAKVFLVLISENALTLTQTDDFDGTLVMQLAAAVDLHKKNQIQLVPVFVGRNIQINHPSKPNKVFTVYDSYDLFDASDFPDDPVAEDWQMTTRQVLDYIFSLRDEGFVLNPEEDDIQSLCNSIVEKCLQRDPQLLEANNTQSVTGGDGDSGSTTPKKAEKKQQQLSVPTSETPESKPQYLSSSHATRMRLSRRRTKWYQEDSSA</sequence>
<dbReference type="PROSITE" id="PS00109">
    <property type="entry name" value="PROTEIN_KINASE_TYR"/>
    <property type="match status" value="1"/>
</dbReference>
<dbReference type="SUPFAM" id="SSF55550">
    <property type="entry name" value="SH2 domain"/>
    <property type="match status" value="1"/>
</dbReference>
<dbReference type="InterPro" id="IPR036339">
    <property type="entry name" value="PUB-like_dom_sf"/>
</dbReference>
<feature type="region of interest" description="Disordered" evidence="9">
    <location>
        <begin position="425"/>
        <end position="455"/>
    </location>
</feature>
<accession>F2TYJ2</accession>
<feature type="region of interest" description="Disordered" evidence="9">
    <location>
        <begin position="1"/>
        <end position="25"/>
    </location>
</feature>
<dbReference type="PROSITE" id="PS50001">
    <property type="entry name" value="SH2"/>
    <property type="match status" value="1"/>
</dbReference>
<evidence type="ECO:0000256" key="6">
    <source>
        <dbReference type="ARBA" id="ARBA00051245"/>
    </source>
</evidence>
<dbReference type="Proteomes" id="UP000007799">
    <property type="component" value="Unassembled WGS sequence"/>
</dbReference>
<dbReference type="CDD" id="cd00192">
    <property type="entry name" value="PTKc"/>
    <property type="match status" value="1"/>
</dbReference>
<keyword evidence="13" id="KW-1185">Reference proteome</keyword>
<evidence type="ECO:0000313" key="12">
    <source>
        <dbReference type="EMBL" id="EGD78666.1"/>
    </source>
</evidence>
<evidence type="ECO:0000256" key="3">
    <source>
        <dbReference type="ARBA" id="ARBA00022777"/>
    </source>
</evidence>
<keyword evidence="4 8" id="KW-0067">ATP-binding</keyword>
<proteinExistence type="predicted"/>
<feature type="domain" description="SH2" evidence="10">
    <location>
        <begin position="505"/>
        <end position="599"/>
    </location>
</feature>
<feature type="region of interest" description="Disordered" evidence="9">
    <location>
        <begin position="475"/>
        <end position="495"/>
    </location>
</feature>
<dbReference type="SMART" id="SM00252">
    <property type="entry name" value="SH2"/>
    <property type="match status" value="1"/>
</dbReference>
<evidence type="ECO:0000256" key="4">
    <source>
        <dbReference type="ARBA" id="ARBA00022840"/>
    </source>
</evidence>
<organism evidence="13">
    <name type="scientific">Salpingoeca rosetta (strain ATCC 50818 / BSB-021)</name>
    <dbReference type="NCBI Taxonomy" id="946362"/>
    <lineage>
        <taxon>Eukaryota</taxon>
        <taxon>Choanoflagellata</taxon>
        <taxon>Craspedida</taxon>
        <taxon>Salpingoecidae</taxon>
        <taxon>Salpingoeca</taxon>
    </lineage>
</organism>
<dbReference type="Pfam" id="PF07714">
    <property type="entry name" value="PK_Tyr_Ser-Thr"/>
    <property type="match status" value="1"/>
</dbReference>
<dbReference type="InParanoid" id="F2TYJ2"/>
<dbReference type="PANTHER" id="PTHR24418">
    <property type="entry name" value="TYROSINE-PROTEIN KINASE"/>
    <property type="match status" value="1"/>
</dbReference>
<dbReference type="SUPFAM" id="SSF56112">
    <property type="entry name" value="Protein kinase-like (PK-like)"/>
    <property type="match status" value="1"/>
</dbReference>
<keyword evidence="2 8" id="KW-0547">Nucleotide-binding</keyword>
<dbReference type="InterPro" id="IPR001245">
    <property type="entry name" value="Ser-Thr/Tyr_kinase_cat_dom"/>
</dbReference>
<dbReference type="PRINTS" id="PR00109">
    <property type="entry name" value="TYRKINASE"/>
</dbReference>
<dbReference type="Gene3D" id="3.30.505.10">
    <property type="entry name" value="SH2 domain"/>
    <property type="match status" value="1"/>
</dbReference>
<dbReference type="GeneID" id="16078220"/>
<evidence type="ECO:0000313" key="13">
    <source>
        <dbReference type="Proteomes" id="UP000007799"/>
    </source>
</evidence>
<keyword evidence="7" id="KW-0727">SH2 domain</keyword>
<dbReference type="GO" id="GO:0007165">
    <property type="term" value="P:signal transduction"/>
    <property type="evidence" value="ECO:0007669"/>
    <property type="project" value="InterPro"/>
</dbReference>
<evidence type="ECO:0000256" key="9">
    <source>
        <dbReference type="SAM" id="MobiDB-lite"/>
    </source>
</evidence>
<dbReference type="InterPro" id="IPR035897">
    <property type="entry name" value="Toll_tir_struct_dom_sf"/>
</dbReference>
<dbReference type="InterPro" id="IPR000157">
    <property type="entry name" value="TIR_dom"/>
</dbReference>
<comment type="catalytic activity">
    <reaction evidence="6">
        <text>L-tyrosyl-[protein] + ATP = O-phospho-L-tyrosyl-[protein] + ADP + H(+)</text>
        <dbReference type="Rhea" id="RHEA:10596"/>
        <dbReference type="Rhea" id="RHEA-COMP:10136"/>
        <dbReference type="Rhea" id="RHEA-COMP:20101"/>
        <dbReference type="ChEBI" id="CHEBI:15378"/>
        <dbReference type="ChEBI" id="CHEBI:30616"/>
        <dbReference type="ChEBI" id="CHEBI:46858"/>
        <dbReference type="ChEBI" id="CHEBI:61978"/>
        <dbReference type="ChEBI" id="CHEBI:456216"/>
        <dbReference type="EC" id="2.7.10.2"/>
    </reaction>
</comment>
<evidence type="ECO:0000259" key="10">
    <source>
        <dbReference type="PROSITE" id="PS50001"/>
    </source>
</evidence>
<keyword evidence="1" id="KW-0808">Transferase</keyword>
<dbReference type="InterPro" id="IPR017441">
    <property type="entry name" value="Protein_kinase_ATP_BS"/>
</dbReference>
<dbReference type="Pfam" id="PF00017">
    <property type="entry name" value="SH2"/>
    <property type="match status" value="1"/>
</dbReference>
<dbReference type="InterPro" id="IPR036860">
    <property type="entry name" value="SH2_dom_sf"/>
</dbReference>
<name>F2TYJ2_SALR5</name>
<dbReference type="KEGG" id="sre:PTSG_01646"/>
<dbReference type="GO" id="GO:0004715">
    <property type="term" value="F:non-membrane spanning protein tyrosine kinase activity"/>
    <property type="evidence" value="ECO:0007669"/>
    <property type="project" value="UniProtKB-EC"/>
</dbReference>
<dbReference type="Gene3D" id="1.10.510.10">
    <property type="entry name" value="Transferase(Phosphotransferase) domain 1"/>
    <property type="match status" value="1"/>
</dbReference>
<evidence type="ECO:0000259" key="11">
    <source>
        <dbReference type="PROSITE" id="PS50011"/>
    </source>
</evidence>
<feature type="region of interest" description="Disordered" evidence="9">
    <location>
        <begin position="820"/>
        <end position="887"/>
    </location>
</feature>
<dbReference type="GO" id="GO:0005524">
    <property type="term" value="F:ATP binding"/>
    <property type="evidence" value="ECO:0007669"/>
    <property type="project" value="UniProtKB-UniRule"/>
</dbReference>
<protein>
    <submittedName>
        <fullName evidence="12">TK protein kinase</fullName>
    </submittedName>
</protein>
<dbReference type="SUPFAM" id="SSF143503">
    <property type="entry name" value="PUG domain-like"/>
    <property type="match status" value="1"/>
</dbReference>
<evidence type="ECO:0000256" key="8">
    <source>
        <dbReference type="PROSITE-ProRule" id="PRU10141"/>
    </source>
</evidence>
<dbReference type="AlphaFoldDB" id="F2TYJ2"/>
<dbReference type="eggNOG" id="KOG0197">
    <property type="taxonomic scope" value="Eukaryota"/>
</dbReference>